<dbReference type="SUPFAM" id="SSF52540">
    <property type="entry name" value="P-loop containing nucleoside triphosphate hydrolases"/>
    <property type="match status" value="1"/>
</dbReference>
<protein>
    <submittedName>
        <fullName evidence="6">ABC transporter ATP-binding protein</fullName>
    </submittedName>
</protein>
<dbReference type="EMBL" id="CP053642">
    <property type="protein sequence ID" value="QKD80291.1"/>
    <property type="molecule type" value="Genomic_DNA"/>
</dbReference>
<evidence type="ECO:0000256" key="3">
    <source>
        <dbReference type="ARBA" id="ARBA00022741"/>
    </source>
</evidence>
<evidence type="ECO:0000256" key="2">
    <source>
        <dbReference type="ARBA" id="ARBA00022448"/>
    </source>
</evidence>
<dbReference type="PROSITE" id="PS50893">
    <property type="entry name" value="ABC_TRANSPORTER_2"/>
    <property type="match status" value="1"/>
</dbReference>
<dbReference type="RefSeq" id="WP_159524418.1">
    <property type="nucleotide sequence ID" value="NZ_CP053642.1"/>
</dbReference>
<keyword evidence="4 6" id="KW-0067">ATP-binding</keyword>
<dbReference type="GO" id="GO:0005524">
    <property type="term" value="F:ATP binding"/>
    <property type="evidence" value="ECO:0007669"/>
    <property type="project" value="UniProtKB-KW"/>
</dbReference>
<dbReference type="InterPro" id="IPR027417">
    <property type="entry name" value="P-loop_NTPase"/>
</dbReference>
<dbReference type="Pfam" id="PF00005">
    <property type="entry name" value="ABC_tran"/>
    <property type="match status" value="1"/>
</dbReference>
<dbReference type="Proteomes" id="UP000504752">
    <property type="component" value="Chromosome"/>
</dbReference>
<keyword evidence="7" id="KW-1185">Reference proteome</keyword>
<dbReference type="PANTHER" id="PTHR43335:SF4">
    <property type="entry name" value="ABC TRANSPORTER, ATP-BINDING PROTEIN"/>
    <property type="match status" value="1"/>
</dbReference>
<evidence type="ECO:0000256" key="4">
    <source>
        <dbReference type="ARBA" id="ARBA00022840"/>
    </source>
</evidence>
<organism evidence="6 7">
    <name type="scientific">Actinomyces marmotae</name>
    <dbReference type="NCBI Taxonomy" id="2737173"/>
    <lineage>
        <taxon>Bacteria</taxon>
        <taxon>Bacillati</taxon>
        <taxon>Actinomycetota</taxon>
        <taxon>Actinomycetes</taxon>
        <taxon>Actinomycetales</taxon>
        <taxon>Actinomycetaceae</taxon>
        <taxon>Actinomyces</taxon>
    </lineage>
</organism>
<sequence>MIEARGLTKRYGDKLAVDNISFTVEPGTVTGFLGPNGAGKSTTMRMIMGLDKPTAGTVTVAGKKYKDLSAPLCSVGALLDAKGLHGSRSARAHLTQLAVSNGIPTSRVDKVLDITGLTQVAKKRVKGFSLGMGQRLGMAAALLGDPGILIFDEPVNGLDPEGVIWVRQTCRALAAEGRTVFISSHLMSEMSQTADHLIVIGRGRILTSGPVSEVIASATTDTVRVTSPQAADLATLLATENIPTQTPEPGVLTLTDAPAARVGELAAAHGITLHELTTIKASLEDAYLELTGSATEYSTTPAQANQPTKRAAHRA</sequence>
<comment type="similarity">
    <text evidence="1">Belongs to the ABC transporter superfamily.</text>
</comment>
<reference evidence="6 7" key="1">
    <citation type="submission" date="2020-05" db="EMBL/GenBank/DDBJ databases">
        <title>Actinomyces sp. zg-325.</title>
        <authorList>
            <person name="Yang C."/>
        </authorList>
    </citation>
    <scope>NUCLEOTIDE SEQUENCE [LARGE SCALE GENOMIC DNA]</scope>
    <source>
        <strain evidence="7">zg-325</strain>
    </source>
</reference>
<proteinExistence type="inferred from homology"/>
<accession>A0A6M8BA52</accession>
<gene>
    <name evidence="6" type="ORF">HPC72_08760</name>
</gene>
<dbReference type="InterPro" id="IPR003439">
    <property type="entry name" value="ABC_transporter-like_ATP-bd"/>
</dbReference>
<dbReference type="GO" id="GO:0016887">
    <property type="term" value="F:ATP hydrolysis activity"/>
    <property type="evidence" value="ECO:0007669"/>
    <property type="project" value="InterPro"/>
</dbReference>
<dbReference type="InterPro" id="IPR003593">
    <property type="entry name" value="AAA+_ATPase"/>
</dbReference>
<dbReference type="PANTHER" id="PTHR43335">
    <property type="entry name" value="ABC TRANSPORTER, ATP-BINDING PROTEIN"/>
    <property type="match status" value="1"/>
</dbReference>
<dbReference type="AlphaFoldDB" id="A0A6M8BA52"/>
<keyword evidence="2" id="KW-0813">Transport</keyword>
<dbReference type="SMART" id="SM00382">
    <property type="entry name" value="AAA"/>
    <property type="match status" value="1"/>
</dbReference>
<evidence type="ECO:0000313" key="7">
    <source>
        <dbReference type="Proteomes" id="UP000504752"/>
    </source>
</evidence>
<name>A0A6M8BA52_9ACTO</name>
<dbReference type="CDD" id="cd03268">
    <property type="entry name" value="ABC_BcrA_bacitracin_resist"/>
    <property type="match status" value="1"/>
</dbReference>
<dbReference type="KEGG" id="amam:HPC72_08760"/>
<dbReference type="Gene3D" id="3.40.50.300">
    <property type="entry name" value="P-loop containing nucleotide triphosphate hydrolases"/>
    <property type="match status" value="1"/>
</dbReference>
<feature type="domain" description="ABC transporter" evidence="5">
    <location>
        <begin position="2"/>
        <end position="227"/>
    </location>
</feature>
<evidence type="ECO:0000313" key="6">
    <source>
        <dbReference type="EMBL" id="QKD80291.1"/>
    </source>
</evidence>
<evidence type="ECO:0000256" key="1">
    <source>
        <dbReference type="ARBA" id="ARBA00005417"/>
    </source>
</evidence>
<evidence type="ECO:0000259" key="5">
    <source>
        <dbReference type="PROSITE" id="PS50893"/>
    </source>
</evidence>
<keyword evidence="3" id="KW-0547">Nucleotide-binding</keyword>